<name>Q8KGS7_RHILI</name>
<sequence>MSSLLDCIVRAFWPHEHLRLHLLSQALFDLQLHLTSARGFTVQLRCDRVDFL</sequence>
<reference evidence="1" key="1">
    <citation type="journal article" date="2002" name="J. Bacteriol.">
        <title>Comparative sequence analysis of the symbiosis island of Mesorhizobium loti strain R7A.</title>
        <authorList>
            <person name="Sullivan J.T."/>
            <person name="Trzebiatowski J.R."/>
            <person name="Cruickshank R.W."/>
            <person name="Gouzy J."/>
            <person name="Brown S.D."/>
            <person name="Elliot R.M."/>
            <person name="Fleetwood D.J."/>
            <person name="McCallum N.G."/>
            <person name="Rossbach U."/>
            <person name="Stuart G.S."/>
            <person name="Weaver J.E."/>
            <person name="Webby R.J."/>
            <person name="de Bruijn F.J."/>
            <person name="Ronson C.W."/>
        </authorList>
    </citation>
    <scope>NUCLEOTIDE SEQUENCE</scope>
    <source>
        <strain evidence="1">R7A</strain>
    </source>
</reference>
<dbReference type="AlphaFoldDB" id="Q8KGS7"/>
<dbReference type="EMBL" id="AL672113">
    <property type="protein sequence ID" value="CAD31560.1"/>
    <property type="molecule type" value="Genomic_DNA"/>
</dbReference>
<accession>Q8KGS7</accession>
<proteinExistence type="predicted"/>
<gene>
    <name evidence="1" type="primary">msi155</name>
</gene>
<protein>
    <submittedName>
        <fullName evidence="1">Uncharacterized protein</fullName>
    </submittedName>
</protein>
<organism evidence="1">
    <name type="scientific">Rhizobium loti</name>
    <name type="common">Mesorhizobium loti</name>
    <dbReference type="NCBI Taxonomy" id="381"/>
    <lineage>
        <taxon>Bacteria</taxon>
        <taxon>Pseudomonadati</taxon>
        <taxon>Pseudomonadota</taxon>
        <taxon>Alphaproteobacteria</taxon>
        <taxon>Hyphomicrobiales</taxon>
        <taxon>Phyllobacteriaceae</taxon>
        <taxon>Mesorhizobium</taxon>
    </lineage>
</organism>
<evidence type="ECO:0000313" key="1">
    <source>
        <dbReference type="EMBL" id="CAD31560.1"/>
    </source>
</evidence>